<accession>A0A5D0MGA3</accession>
<gene>
    <name evidence="1" type="ORF">FXF47_00935</name>
</gene>
<dbReference type="EMBL" id="VSIX01000008">
    <property type="protein sequence ID" value="TYB32066.1"/>
    <property type="molecule type" value="Genomic_DNA"/>
</dbReference>
<protein>
    <submittedName>
        <fullName evidence="1">Uncharacterized protein</fullName>
    </submittedName>
</protein>
<proteinExistence type="predicted"/>
<dbReference type="AlphaFoldDB" id="A0A5D0MGA3"/>
<comment type="caution">
    <text evidence="1">The sequence shown here is derived from an EMBL/GenBank/DDBJ whole genome shotgun (WGS) entry which is preliminary data.</text>
</comment>
<evidence type="ECO:0000313" key="2">
    <source>
        <dbReference type="Proteomes" id="UP000324143"/>
    </source>
</evidence>
<reference evidence="1" key="1">
    <citation type="submission" date="2019-08" db="EMBL/GenBank/DDBJ databases">
        <title>Genomic characterization of a novel candidate phylum (ARYD3) from a high temperature, high salinity tertiary oil reservoir in north central Oklahoma, USA.</title>
        <authorList>
            <person name="Youssef N.H."/>
            <person name="Yadav A."/>
            <person name="Elshahed M.S."/>
        </authorList>
    </citation>
    <scope>NUCLEOTIDE SEQUENCE [LARGE SCALE GENOMIC DNA]</scope>
    <source>
        <strain evidence="1">ARYD3</strain>
    </source>
</reference>
<dbReference type="Proteomes" id="UP000324143">
    <property type="component" value="Unassembled WGS sequence"/>
</dbReference>
<sequence>MKQTKRMNEIQENMKPGRITLNGFLGSDSRNLVDILIVDDAKVKRLNVTHKKIARKMIEFKQKGIKGMGDFIKVKPHFEVKVETVRGKLPCPFGDPGIFPKINTYVKNLRINKNINYTDLNIHMIWAHGFYEGKGSKFRLDPETLVEVLEINEIEDNYEI</sequence>
<keyword evidence="2" id="KW-1185">Reference proteome</keyword>
<evidence type="ECO:0000313" key="1">
    <source>
        <dbReference type="EMBL" id="TYB32066.1"/>
    </source>
</evidence>
<organism evidence="1 2">
    <name type="scientific">Candidatus Mcinerneyibacterium aminivorans</name>
    <dbReference type="NCBI Taxonomy" id="2703815"/>
    <lineage>
        <taxon>Bacteria</taxon>
        <taxon>Candidatus Macinerneyibacteriota</taxon>
        <taxon>Candidatus Mcinerneyibacteria</taxon>
        <taxon>Candidatus Mcinerneyibacteriales</taxon>
        <taxon>Candidatus Mcinerneyibacteriaceae</taxon>
        <taxon>Candidatus Mcinerneyibacterium</taxon>
    </lineage>
</organism>
<name>A0A5D0MGA3_9BACT</name>